<feature type="coiled-coil region" evidence="1">
    <location>
        <begin position="38"/>
        <end position="65"/>
    </location>
</feature>
<gene>
    <name evidence="2" type="ORF">Bpfe_003764</name>
</gene>
<dbReference type="EMBL" id="JASAOG010000009">
    <property type="protein sequence ID" value="KAK0067029.1"/>
    <property type="molecule type" value="Genomic_DNA"/>
</dbReference>
<keyword evidence="3" id="KW-1185">Reference proteome</keyword>
<proteinExistence type="predicted"/>
<name>A0AAD8C7K8_BIOPF</name>
<reference evidence="2" key="2">
    <citation type="submission" date="2023-04" db="EMBL/GenBank/DDBJ databases">
        <authorList>
            <person name="Bu L."/>
            <person name="Lu L."/>
            <person name="Laidemitt M.R."/>
            <person name="Zhang S.M."/>
            <person name="Mutuku M."/>
            <person name="Mkoji G."/>
            <person name="Steinauer M."/>
            <person name="Loker E.S."/>
        </authorList>
    </citation>
    <scope>NUCLEOTIDE SEQUENCE</scope>
    <source>
        <strain evidence="2">KasaAsao</strain>
        <tissue evidence="2">Whole Snail</tissue>
    </source>
</reference>
<evidence type="ECO:0000313" key="3">
    <source>
        <dbReference type="Proteomes" id="UP001233172"/>
    </source>
</evidence>
<dbReference type="AlphaFoldDB" id="A0AAD8C7K8"/>
<evidence type="ECO:0000313" key="2">
    <source>
        <dbReference type="EMBL" id="KAK0067029.1"/>
    </source>
</evidence>
<sequence>MDVGRTSLELNLFYMKTLLFNGFGKKRTKRQRKRRRPVKQLVEVLQQEELNVEIEEKALVEALQQEELNVEIEEKALVLEKVNKYCNK</sequence>
<keyword evidence="1" id="KW-0175">Coiled coil</keyword>
<comment type="caution">
    <text evidence="2">The sequence shown here is derived from an EMBL/GenBank/DDBJ whole genome shotgun (WGS) entry which is preliminary data.</text>
</comment>
<dbReference type="Proteomes" id="UP001233172">
    <property type="component" value="Unassembled WGS sequence"/>
</dbReference>
<accession>A0AAD8C7K8</accession>
<reference evidence="2" key="1">
    <citation type="journal article" date="2023" name="PLoS Negl. Trop. Dis.">
        <title>A genome sequence for Biomphalaria pfeifferi, the major vector snail for the human-infecting parasite Schistosoma mansoni.</title>
        <authorList>
            <person name="Bu L."/>
            <person name="Lu L."/>
            <person name="Laidemitt M.R."/>
            <person name="Zhang S.M."/>
            <person name="Mutuku M."/>
            <person name="Mkoji G."/>
            <person name="Steinauer M."/>
            <person name="Loker E.S."/>
        </authorList>
    </citation>
    <scope>NUCLEOTIDE SEQUENCE</scope>
    <source>
        <strain evidence="2">KasaAsao</strain>
    </source>
</reference>
<organism evidence="2 3">
    <name type="scientific">Biomphalaria pfeifferi</name>
    <name type="common">Bloodfluke planorb</name>
    <name type="synonym">Freshwater snail</name>
    <dbReference type="NCBI Taxonomy" id="112525"/>
    <lineage>
        <taxon>Eukaryota</taxon>
        <taxon>Metazoa</taxon>
        <taxon>Spiralia</taxon>
        <taxon>Lophotrochozoa</taxon>
        <taxon>Mollusca</taxon>
        <taxon>Gastropoda</taxon>
        <taxon>Heterobranchia</taxon>
        <taxon>Euthyneura</taxon>
        <taxon>Panpulmonata</taxon>
        <taxon>Hygrophila</taxon>
        <taxon>Lymnaeoidea</taxon>
        <taxon>Planorbidae</taxon>
        <taxon>Biomphalaria</taxon>
    </lineage>
</organism>
<evidence type="ECO:0000256" key="1">
    <source>
        <dbReference type="SAM" id="Coils"/>
    </source>
</evidence>
<protein>
    <submittedName>
        <fullName evidence="2">Uncharacterized protein</fullName>
    </submittedName>
</protein>